<dbReference type="InterPro" id="IPR050792">
    <property type="entry name" value="ADP-ribosylglycohydrolase"/>
</dbReference>
<gene>
    <name evidence="4" type="ORF">D7044_28140</name>
</gene>
<dbReference type="AlphaFoldDB" id="A0A3A9XQ22"/>
<dbReference type="InterPro" id="IPR036705">
    <property type="entry name" value="Ribosyl_crysJ1_sf"/>
</dbReference>
<keyword evidence="3" id="KW-0479">Metal-binding</keyword>
<keyword evidence="3" id="KW-0460">Magnesium</keyword>
<evidence type="ECO:0000313" key="5">
    <source>
        <dbReference type="Proteomes" id="UP000275865"/>
    </source>
</evidence>
<feature type="binding site" evidence="3">
    <location>
        <position position="61"/>
    </location>
    <ligand>
        <name>Mg(2+)</name>
        <dbReference type="ChEBI" id="CHEBI:18420"/>
        <label>1</label>
    </ligand>
</feature>
<feature type="binding site" evidence="3">
    <location>
        <position position="284"/>
    </location>
    <ligand>
        <name>Mg(2+)</name>
        <dbReference type="ChEBI" id="CHEBI:18420"/>
        <label>1</label>
    </ligand>
</feature>
<dbReference type="Proteomes" id="UP000275865">
    <property type="component" value="Unassembled WGS sequence"/>
</dbReference>
<proteinExistence type="inferred from homology"/>
<comment type="similarity">
    <text evidence="1">Belongs to the ADP-ribosylglycohydrolase family.</text>
</comment>
<organism evidence="4 5">
    <name type="scientific">Micromonospora musae</name>
    <dbReference type="NCBI Taxonomy" id="1894970"/>
    <lineage>
        <taxon>Bacteria</taxon>
        <taxon>Bacillati</taxon>
        <taxon>Actinomycetota</taxon>
        <taxon>Actinomycetes</taxon>
        <taxon>Micromonosporales</taxon>
        <taxon>Micromonosporaceae</taxon>
        <taxon>Micromonospora</taxon>
    </lineage>
</organism>
<reference evidence="4 5" key="1">
    <citation type="submission" date="2018-09" db="EMBL/GenBank/DDBJ databases">
        <title>Micromonospora sp. nov. MS1-9, isolated from a root of Musa sp.</title>
        <authorList>
            <person name="Kuncharoen N."/>
            <person name="Kudo T."/>
            <person name="Ohkuma M."/>
            <person name="Yuki M."/>
            <person name="Tanasupawat S."/>
        </authorList>
    </citation>
    <scope>NUCLEOTIDE SEQUENCE [LARGE SCALE GENOMIC DNA]</scope>
    <source>
        <strain evidence="4 5">MS1-9</strain>
    </source>
</reference>
<evidence type="ECO:0000256" key="2">
    <source>
        <dbReference type="ARBA" id="ARBA00022801"/>
    </source>
</evidence>
<dbReference type="GO" id="GO:0016787">
    <property type="term" value="F:hydrolase activity"/>
    <property type="evidence" value="ECO:0007669"/>
    <property type="project" value="UniProtKB-KW"/>
</dbReference>
<dbReference type="SUPFAM" id="SSF101478">
    <property type="entry name" value="ADP-ribosylglycohydrolase"/>
    <property type="match status" value="1"/>
</dbReference>
<feature type="binding site" evidence="3">
    <location>
        <position position="281"/>
    </location>
    <ligand>
        <name>Mg(2+)</name>
        <dbReference type="ChEBI" id="CHEBI:18420"/>
        <label>1</label>
    </ligand>
</feature>
<dbReference type="PANTHER" id="PTHR16222:SF24">
    <property type="entry name" value="ADP-RIBOSYLHYDROLASE ARH3"/>
    <property type="match status" value="1"/>
</dbReference>
<dbReference type="Gene3D" id="1.10.4080.10">
    <property type="entry name" value="ADP-ribosylation/Crystallin J1"/>
    <property type="match status" value="1"/>
</dbReference>
<keyword evidence="2 4" id="KW-0378">Hydrolase</keyword>
<dbReference type="EMBL" id="RAZT01000018">
    <property type="protein sequence ID" value="RKN27335.1"/>
    <property type="molecule type" value="Genomic_DNA"/>
</dbReference>
<accession>A0A3A9XQ22</accession>
<dbReference type="PANTHER" id="PTHR16222">
    <property type="entry name" value="ADP-RIBOSYLGLYCOHYDROLASE"/>
    <property type="match status" value="1"/>
</dbReference>
<evidence type="ECO:0000313" key="4">
    <source>
        <dbReference type="EMBL" id="RKN27335.1"/>
    </source>
</evidence>
<dbReference type="InterPro" id="IPR005502">
    <property type="entry name" value="Ribosyl_crysJ1"/>
</dbReference>
<dbReference type="Pfam" id="PF03747">
    <property type="entry name" value="ADP_ribosyl_GH"/>
    <property type="match status" value="1"/>
</dbReference>
<name>A0A3A9XQ22_9ACTN</name>
<evidence type="ECO:0000256" key="1">
    <source>
        <dbReference type="ARBA" id="ARBA00010702"/>
    </source>
</evidence>
<feature type="binding site" evidence="3">
    <location>
        <position position="62"/>
    </location>
    <ligand>
        <name>Mg(2+)</name>
        <dbReference type="ChEBI" id="CHEBI:18420"/>
        <label>1</label>
    </ligand>
</feature>
<feature type="binding site" evidence="3">
    <location>
        <position position="63"/>
    </location>
    <ligand>
        <name>Mg(2+)</name>
        <dbReference type="ChEBI" id="CHEBI:18420"/>
        <label>1</label>
    </ligand>
</feature>
<feature type="binding site" evidence="3">
    <location>
        <position position="283"/>
    </location>
    <ligand>
        <name>Mg(2+)</name>
        <dbReference type="ChEBI" id="CHEBI:18420"/>
        <label>1</label>
    </ligand>
</feature>
<comment type="cofactor">
    <cofactor evidence="3">
        <name>Mg(2+)</name>
        <dbReference type="ChEBI" id="CHEBI:18420"/>
    </cofactor>
    <text evidence="3">Binds 2 magnesium ions per subunit.</text>
</comment>
<comment type="caution">
    <text evidence="4">The sequence shown here is derived from an EMBL/GenBank/DDBJ whole genome shotgun (WGS) entry which is preliminary data.</text>
</comment>
<sequence>MTIESRAVGALTGLAVGDALGMPTQSMPRERIVARHPRLAGFEPGPPDQPIAPGMPAGSVTDDTEQALLLGQLLVEGQGHVDGHRLARALLAWEDDMRRRGSLDLLGPSTRAAVAAVAAGRPLEEAGRFGTTNGAAMRIAPVGIAVPATDLDRLVDRVVEASWVTHNTGVALAGAAAVAAAVSAGLDGADTATATGTAVRAARLAAGRGHWIAAGDIATRIGWATELVAGRTPEQAADLIYRLVGTSVATQESVPAAFAVLAVHPDDPWQACLFAAGLGGDTDTIAAMVGAIAGAGHGVDSFPSSARETIEKVNDLPLAELATRLLTLRQRS</sequence>
<protein>
    <submittedName>
        <fullName evidence="4">ADP-ribosylglycohydrolase family protein</fullName>
    </submittedName>
</protein>
<dbReference type="GO" id="GO:0046872">
    <property type="term" value="F:metal ion binding"/>
    <property type="evidence" value="ECO:0007669"/>
    <property type="project" value="UniProtKB-KW"/>
</dbReference>
<evidence type="ECO:0000256" key="3">
    <source>
        <dbReference type="PIRSR" id="PIRSR605502-1"/>
    </source>
</evidence>